<keyword evidence="7" id="KW-1185">Reference proteome</keyword>
<dbReference type="InterPro" id="IPR052066">
    <property type="entry name" value="Glycosphingolipid_Hydrolases"/>
</dbReference>
<dbReference type="Proteomes" id="UP001222325">
    <property type="component" value="Unassembled WGS sequence"/>
</dbReference>
<dbReference type="AlphaFoldDB" id="A0AAD6XWH3"/>
<comment type="similarity">
    <text evidence="1">Belongs to the glycosyl hydrolase 5 (cellulase A) family.</text>
</comment>
<dbReference type="PANTHER" id="PTHR31308:SF5">
    <property type="entry name" value="ERGOSTERYL-BETA-GLUCOSIDASE"/>
    <property type="match status" value="1"/>
</dbReference>
<accession>A0AAD6XWH3</accession>
<keyword evidence="4" id="KW-1133">Transmembrane helix</keyword>
<evidence type="ECO:0000313" key="6">
    <source>
        <dbReference type="EMBL" id="KAJ7092849.1"/>
    </source>
</evidence>
<name>A0AAD6XWH3_9AGAR</name>
<dbReference type="GO" id="GO:0005975">
    <property type="term" value="P:carbohydrate metabolic process"/>
    <property type="evidence" value="ECO:0007669"/>
    <property type="project" value="InterPro"/>
</dbReference>
<evidence type="ECO:0000256" key="2">
    <source>
        <dbReference type="ARBA" id="ARBA00022801"/>
    </source>
</evidence>
<keyword evidence="2 6" id="KW-0378">Hydrolase</keyword>
<keyword evidence="4" id="KW-0812">Transmembrane</keyword>
<dbReference type="Pfam" id="PF18564">
    <property type="entry name" value="Glyco_hydro_5_C"/>
    <property type="match status" value="1"/>
</dbReference>
<dbReference type="PANTHER" id="PTHR31308">
    <property type="match status" value="1"/>
</dbReference>
<evidence type="ECO:0000313" key="7">
    <source>
        <dbReference type="Proteomes" id="UP001222325"/>
    </source>
</evidence>
<proteinExistence type="inferred from homology"/>
<feature type="transmembrane region" description="Helical" evidence="4">
    <location>
        <begin position="780"/>
        <end position="800"/>
    </location>
</feature>
<feature type="domain" description="Glycoside hydrolase family 5 C-terminal" evidence="5">
    <location>
        <begin position="654"/>
        <end position="761"/>
    </location>
</feature>
<sequence length="804" mass="89556">MPSPSSSEASFILVGGEPQGTDAITSALPKRIQVRNLQFRINATASRRLQAVHPSAGPKYAPGSVPTYAHDWSLQATGGGLRTHGRHFVDSYGRVCGLRGVNLGGSCKTPANDDNEAFPAAHQTVTFVGRPFPLDEAPEHLARLRRWGLTFVRFLVTWEAIEHEGPGIYDMEYLSYIRELLSLLPQYGMAAFVSIHQDVWSRYSGGSGAPAWTLEVAGFDLHNLEESGAAWLKGVKGGGHVEEERGLWPCGYQKLAAATMSTCFWAGDTFTPKLRVKDRTGADVPIQQFLQNAYLDMTDVLAKAVGDLDGVIGFEMMNEPHRGYIELPSLHEFDYNTDLHLSYVPSPFQSFQLGAGHPTSVPFWSRSFPMPTRKTSEAVLNTEKRKAWRADGPTHGECVWAMHGVWGWDRNKDSAVVLRENYFVKHPLTGGKVDWYTDFYYPFLQRWVARVRSAGAGPAGKIAFVEAIPNEYCPASWTPERRVPNMVYAPHWYDLNALFAKAFGDFSVNVQGLSRGMFPLKAFYWGQRGARENFALQLRNVVEGGYKSLGETPVLIGECGVPMDMNKGEAFETDDFTWQARMMDAMITGLERALVGFTLWNYNPYNDDARGDSWNGENFSWFSRRRALPPSLLYYEQNAPSLDQGARILSAVVRPYAAKTAGIPLRFEYEMTTGAFEFEWVVPGGADLPPSTAVSDPPLAGHPSLTAHETELFVPLLLTVGRKLVVHGLRPEDKYVYDARRQTLFVVPGNNAPGTRHCVRVELSPPLKPAFELNDFWGDFGARIWALLIVVLGIIVYWLLPNAI</sequence>
<dbReference type="SUPFAM" id="SSF51445">
    <property type="entry name" value="(Trans)glycosidases"/>
    <property type="match status" value="1"/>
</dbReference>
<dbReference type="InterPro" id="IPR041036">
    <property type="entry name" value="GH5_C"/>
</dbReference>
<keyword evidence="4" id="KW-0472">Membrane</keyword>
<dbReference type="EMBL" id="JARJCN010000017">
    <property type="protein sequence ID" value="KAJ7092849.1"/>
    <property type="molecule type" value="Genomic_DNA"/>
</dbReference>
<comment type="caution">
    <text evidence="6">The sequence shown here is derived from an EMBL/GenBank/DDBJ whole genome shotgun (WGS) entry which is preliminary data.</text>
</comment>
<evidence type="ECO:0000256" key="1">
    <source>
        <dbReference type="ARBA" id="ARBA00005641"/>
    </source>
</evidence>
<keyword evidence="3" id="KW-0326">Glycosidase</keyword>
<evidence type="ECO:0000259" key="5">
    <source>
        <dbReference type="Pfam" id="PF18564"/>
    </source>
</evidence>
<organism evidence="6 7">
    <name type="scientific">Mycena belliarum</name>
    <dbReference type="NCBI Taxonomy" id="1033014"/>
    <lineage>
        <taxon>Eukaryota</taxon>
        <taxon>Fungi</taxon>
        <taxon>Dikarya</taxon>
        <taxon>Basidiomycota</taxon>
        <taxon>Agaricomycotina</taxon>
        <taxon>Agaricomycetes</taxon>
        <taxon>Agaricomycetidae</taxon>
        <taxon>Agaricales</taxon>
        <taxon>Marasmiineae</taxon>
        <taxon>Mycenaceae</taxon>
        <taxon>Mycena</taxon>
    </lineage>
</organism>
<gene>
    <name evidence="6" type="ORF">B0H15DRAFT_921910</name>
</gene>
<dbReference type="Gene3D" id="3.20.20.80">
    <property type="entry name" value="Glycosidases"/>
    <property type="match status" value="2"/>
</dbReference>
<protein>
    <submittedName>
        <fullName evidence="6">Glycoside hydrolase superfamily</fullName>
    </submittedName>
</protein>
<dbReference type="Gene3D" id="2.60.40.1180">
    <property type="entry name" value="Golgi alpha-mannosidase II"/>
    <property type="match status" value="1"/>
</dbReference>
<dbReference type="GO" id="GO:1904462">
    <property type="term" value="P:ergosteryl 3-beta-D-glucoside catabolic process"/>
    <property type="evidence" value="ECO:0007669"/>
    <property type="project" value="TreeGrafter"/>
</dbReference>
<reference evidence="6" key="1">
    <citation type="submission" date="2023-03" db="EMBL/GenBank/DDBJ databases">
        <title>Massive genome expansion in bonnet fungi (Mycena s.s.) driven by repeated elements and novel gene families across ecological guilds.</title>
        <authorList>
            <consortium name="Lawrence Berkeley National Laboratory"/>
            <person name="Harder C.B."/>
            <person name="Miyauchi S."/>
            <person name="Viragh M."/>
            <person name="Kuo A."/>
            <person name="Thoen E."/>
            <person name="Andreopoulos B."/>
            <person name="Lu D."/>
            <person name="Skrede I."/>
            <person name="Drula E."/>
            <person name="Henrissat B."/>
            <person name="Morin E."/>
            <person name="Kohler A."/>
            <person name="Barry K."/>
            <person name="LaButti K."/>
            <person name="Morin E."/>
            <person name="Salamov A."/>
            <person name="Lipzen A."/>
            <person name="Mereny Z."/>
            <person name="Hegedus B."/>
            <person name="Baldrian P."/>
            <person name="Stursova M."/>
            <person name="Weitz H."/>
            <person name="Taylor A."/>
            <person name="Grigoriev I.V."/>
            <person name="Nagy L.G."/>
            <person name="Martin F."/>
            <person name="Kauserud H."/>
        </authorList>
    </citation>
    <scope>NUCLEOTIDE SEQUENCE</scope>
    <source>
        <strain evidence="6">CBHHK173m</strain>
    </source>
</reference>
<dbReference type="InterPro" id="IPR018087">
    <property type="entry name" value="Glyco_hydro_5_CS"/>
</dbReference>
<evidence type="ECO:0000256" key="3">
    <source>
        <dbReference type="ARBA" id="ARBA00023295"/>
    </source>
</evidence>
<dbReference type="PROSITE" id="PS00659">
    <property type="entry name" value="GLYCOSYL_HYDROL_F5"/>
    <property type="match status" value="1"/>
</dbReference>
<evidence type="ECO:0000256" key="4">
    <source>
        <dbReference type="SAM" id="Phobius"/>
    </source>
</evidence>
<dbReference type="InterPro" id="IPR017853">
    <property type="entry name" value="GH"/>
</dbReference>
<dbReference type="GO" id="GO:0050295">
    <property type="term" value="F:steryl-beta-glucosidase activity"/>
    <property type="evidence" value="ECO:0007669"/>
    <property type="project" value="TreeGrafter"/>
</dbReference>
<dbReference type="InterPro" id="IPR013780">
    <property type="entry name" value="Glyco_hydro_b"/>
</dbReference>